<evidence type="ECO:0000256" key="7">
    <source>
        <dbReference type="RuleBase" id="RU004311"/>
    </source>
</evidence>
<proteinExistence type="inferred from homology"/>
<sequence length="115" mass="13650">MTRVKRGSVARKRRRKILKFNKGFKGSHSTLFRTANQQAMKALRYAYIDRRNRKREFRKLWIRRINASSRSYGLSYSQFIYGLKKSNILLNRKVLAQIGVLDPISFKQILDLITQ</sequence>
<dbReference type="GO" id="GO:0009507">
    <property type="term" value="C:chloroplast"/>
    <property type="evidence" value="ECO:0007669"/>
    <property type="project" value="UniProtKB-SubCell"/>
</dbReference>
<geneLocation type="chloroplast" evidence="8"/>
<dbReference type="EMBL" id="KX013545">
    <property type="protein sequence ID" value="ANA56895.1"/>
    <property type="molecule type" value="Genomic_DNA"/>
</dbReference>
<comment type="similarity">
    <text evidence="1 5 6">Belongs to the bacterial ribosomal protein bL20 family.</text>
</comment>
<dbReference type="RefSeq" id="YP_009252761.1">
    <property type="nucleotide sequence ID" value="NC_030169.1"/>
</dbReference>
<dbReference type="HAMAP" id="MF_00382">
    <property type="entry name" value="Ribosomal_bL20"/>
    <property type="match status" value="1"/>
</dbReference>
<dbReference type="AlphaFoldDB" id="A0A166QHT0"/>
<evidence type="ECO:0000256" key="2">
    <source>
        <dbReference type="ARBA" id="ARBA00022980"/>
    </source>
</evidence>
<evidence type="ECO:0000256" key="4">
    <source>
        <dbReference type="ARBA" id="ARBA00035295"/>
    </source>
</evidence>
<keyword evidence="5 7" id="KW-0699">rRNA-binding</keyword>
<evidence type="ECO:0000256" key="5">
    <source>
        <dbReference type="HAMAP-Rule" id="MF_00382"/>
    </source>
</evidence>
<gene>
    <name evidence="5 8" type="primary">rpl20</name>
</gene>
<dbReference type="CDD" id="cd07026">
    <property type="entry name" value="Ribosomal_L20"/>
    <property type="match status" value="1"/>
</dbReference>
<dbReference type="PANTHER" id="PTHR10986">
    <property type="entry name" value="39S RIBOSOMAL PROTEIN L20"/>
    <property type="match status" value="1"/>
</dbReference>
<dbReference type="NCBIfam" id="TIGR01032">
    <property type="entry name" value="rplT_bact"/>
    <property type="match status" value="1"/>
</dbReference>
<evidence type="ECO:0000313" key="8">
    <source>
        <dbReference type="EMBL" id="ANA56895.1"/>
    </source>
</evidence>
<keyword evidence="3 5" id="KW-0687">Ribonucleoprotein</keyword>
<keyword evidence="2 5" id="KW-0689">Ribosomal protein</keyword>
<protein>
    <recommendedName>
        <fullName evidence="4 5">Large ribosomal subunit protein bL20c</fullName>
    </recommendedName>
</protein>
<dbReference type="GO" id="GO:0000027">
    <property type="term" value="P:ribosomal large subunit assembly"/>
    <property type="evidence" value="ECO:0007669"/>
    <property type="project" value="UniProtKB-UniRule"/>
</dbReference>
<dbReference type="GO" id="GO:0006412">
    <property type="term" value="P:translation"/>
    <property type="evidence" value="ECO:0007669"/>
    <property type="project" value="InterPro"/>
</dbReference>
<organism evidence="8">
    <name type="scientific">Cymbomonas tetramitiformis</name>
    <dbReference type="NCBI Taxonomy" id="36881"/>
    <lineage>
        <taxon>Eukaryota</taxon>
        <taxon>Viridiplantae</taxon>
        <taxon>Chlorophyta</taxon>
        <taxon>Pyramimonadophyceae</taxon>
        <taxon>Pyramimonadales</taxon>
        <taxon>Pyramimonadaceae</taxon>
        <taxon>Cymbomonas</taxon>
    </lineage>
</organism>
<dbReference type="SUPFAM" id="SSF74731">
    <property type="entry name" value="Ribosomal protein L20"/>
    <property type="match status" value="1"/>
</dbReference>
<dbReference type="GO" id="GO:1990904">
    <property type="term" value="C:ribonucleoprotein complex"/>
    <property type="evidence" value="ECO:0007669"/>
    <property type="project" value="UniProtKB-KW"/>
</dbReference>
<dbReference type="GO" id="GO:0003735">
    <property type="term" value="F:structural constituent of ribosome"/>
    <property type="evidence" value="ECO:0007669"/>
    <property type="project" value="InterPro"/>
</dbReference>
<dbReference type="Pfam" id="PF00453">
    <property type="entry name" value="Ribosomal_L20"/>
    <property type="match status" value="1"/>
</dbReference>
<keyword evidence="8" id="KW-0150">Chloroplast</keyword>
<evidence type="ECO:0000256" key="3">
    <source>
        <dbReference type="ARBA" id="ARBA00023274"/>
    </source>
</evidence>
<dbReference type="GO" id="GO:0019843">
    <property type="term" value="F:rRNA binding"/>
    <property type="evidence" value="ECO:0007669"/>
    <property type="project" value="UniProtKB-UniRule"/>
</dbReference>
<accession>A0A166QHT0</accession>
<keyword evidence="8" id="KW-0934">Plastid</keyword>
<comment type="subcellular location">
    <subcellularLocation>
        <location evidence="5">Plastid</location>
        <location evidence="5">Chloroplast</location>
    </subcellularLocation>
</comment>
<dbReference type="InterPro" id="IPR005813">
    <property type="entry name" value="Ribosomal_bL20"/>
</dbReference>
<evidence type="ECO:0000256" key="6">
    <source>
        <dbReference type="RuleBase" id="RU000561"/>
    </source>
</evidence>
<dbReference type="Gene3D" id="1.10.1900.20">
    <property type="entry name" value="Ribosomal protein L20"/>
    <property type="match status" value="1"/>
</dbReference>
<dbReference type="Gene3D" id="6.10.160.10">
    <property type="match status" value="1"/>
</dbReference>
<dbReference type="FunFam" id="1.10.1900.20:FF:000001">
    <property type="entry name" value="50S ribosomal protein L20"/>
    <property type="match status" value="1"/>
</dbReference>
<dbReference type="InterPro" id="IPR035566">
    <property type="entry name" value="Ribosomal_protein_bL20_C"/>
</dbReference>
<dbReference type="PRINTS" id="PR00062">
    <property type="entry name" value="RIBOSOMALL20"/>
</dbReference>
<dbReference type="GeneID" id="27908597"/>
<comment type="function">
    <text evidence="5 7">Binds directly to 23S ribosomal RNA and is necessary for the in vitro assembly process of the 50S ribosomal subunit. It is not involved in the protein synthesizing functions of that subunit.</text>
</comment>
<name>A0A166QHT0_9CHLO</name>
<dbReference type="GO" id="GO:0005840">
    <property type="term" value="C:ribosome"/>
    <property type="evidence" value="ECO:0007669"/>
    <property type="project" value="UniProtKB-KW"/>
</dbReference>
<reference evidence="8" key="1">
    <citation type="journal article" date="2016" name="Genome Announc.">
        <title>Complete Chloroplast Genome Sequence of Phagomixotrophic Green Alga Cymbomonas tetramitiformis.</title>
        <authorList>
            <person name="Satjarak A."/>
            <person name="Paasch A.E."/>
            <person name="Graham L.E."/>
            <person name="Kim E."/>
        </authorList>
    </citation>
    <scope>NUCLEOTIDE SEQUENCE</scope>
    <source>
        <strain evidence="8">PLY262</strain>
    </source>
</reference>
<evidence type="ECO:0000256" key="1">
    <source>
        <dbReference type="ARBA" id="ARBA00007698"/>
    </source>
</evidence>
<keyword evidence="5 7" id="KW-0694">RNA-binding</keyword>